<evidence type="ECO:0000256" key="1">
    <source>
        <dbReference type="SAM" id="Phobius"/>
    </source>
</evidence>
<feature type="transmembrane region" description="Helical" evidence="1">
    <location>
        <begin position="162"/>
        <end position="184"/>
    </location>
</feature>
<feature type="transmembrane region" description="Helical" evidence="1">
    <location>
        <begin position="129"/>
        <end position="150"/>
    </location>
</feature>
<evidence type="ECO:0000313" key="2">
    <source>
        <dbReference type="EMBL" id="PIP22485.1"/>
    </source>
</evidence>
<evidence type="ECO:0008006" key="4">
    <source>
        <dbReference type="Google" id="ProtNLM"/>
    </source>
</evidence>
<dbReference type="Proteomes" id="UP000229054">
    <property type="component" value="Unassembled WGS sequence"/>
</dbReference>
<dbReference type="EMBL" id="PCRN01000015">
    <property type="protein sequence ID" value="PIP22485.1"/>
    <property type="molecule type" value="Genomic_DNA"/>
</dbReference>
<dbReference type="PANTHER" id="PTHR39650:SF1">
    <property type="entry name" value="CDP-ARCHAEOL SYNTHASE"/>
    <property type="match status" value="1"/>
</dbReference>
<gene>
    <name evidence="2" type="ORF">COX38_00325</name>
</gene>
<dbReference type="AlphaFoldDB" id="A0A2G9YTA5"/>
<dbReference type="InterPro" id="IPR032690">
    <property type="entry name" value="CarS"/>
</dbReference>
<comment type="caution">
    <text evidence="2">The sequence shown here is derived from an EMBL/GenBank/DDBJ whole genome shotgun (WGS) entry which is preliminary data.</text>
</comment>
<proteinExistence type="predicted"/>
<organism evidence="2 3">
    <name type="scientific">Candidatus Nealsonbacteria bacterium CG23_combo_of_CG06-09_8_20_14_all_39_25</name>
    <dbReference type="NCBI Taxonomy" id="1974723"/>
    <lineage>
        <taxon>Bacteria</taxon>
        <taxon>Candidatus Nealsoniibacteriota</taxon>
    </lineage>
</organism>
<dbReference type="PANTHER" id="PTHR39650">
    <property type="entry name" value="CDP-ARCHAEOL SYNTHASE"/>
    <property type="match status" value="1"/>
</dbReference>
<sequence length="191" mass="22419">MFNWIFSCLYFFLPAYFVNMAPPFAKRSGAFKFLYRPIDKGKKFKGKPILGSHKTWKGIIAGLFVGILMVFFQGWLYENFLFIQKISLIDYSKINLFWFGILISGGALCGDILFAFLKRRLGKEPGAKWLPFDQINYVIGAAIFLTPYLWNISNINNFWFQLWTTLLTLTFILHIIFNRLGYLLKIHRAKW</sequence>
<evidence type="ECO:0000313" key="3">
    <source>
        <dbReference type="Proteomes" id="UP000229054"/>
    </source>
</evidence>
<reference evidence="2 3" key="1">
    <citation type="submission" date="2017-09" db="EMBL/GenBank/DDBJ databases">
        <title>Depth-based differentiation of microbial function through sediment-hosted aquifers and enrichment of novel symbionts in the deep terrestrial subsurface.</title>
        <authorList>
            <person name="Probst A.J."/>
            <person name="Ladd B."/>
            <person name="Jarett J.K."/>
            <person name="Geller-Mcgrath D.E."/>
            <person name="Sieber C.M."/>
            <person name="Emerson J.B."/>
            <person name="Anantharaman K."/>
            <person name="Thomas B.C."/>
            <person name="Malmstrom R."/>
            <person name="Stieglmeier M."/>
            <person name="Klingl A."/>
            <person name="Woyke T."/>
            <person name="Ryan C.M."/>
            <person name="Banfield J.F."/>
        </authorList>
    </citation>
    <scope>NUCLEOTIDE SEQUENCE [LARGE SCALE GENOMIC DNA]</scope>
    <source>
        <strain evidence="2">CG23_combo_of_CG06-09_8_20_14_all_39_25</strain>
    </source>
</reference>
<keyword evidence="1" id="KW-0472">Membrane</keyword>
<protein>
    <recommendedName>
        <fullName evidence="4">CDP-2,3-bis-(O-geranylgeranyl)-sn-glycerol synthase</fullName>
    </recommendedName>
</protein>
<feature type="transmembrane region" description="Helical" evidence="1">
    <location>
        <begin position="12"/>
        <end position="35"/>
    </location>
</feature>
<keyword evidence="1" id="KW-0812">Transmembrane</keyword>
<feature type="transmembrane region" description="Helical" evidence="1">
    <location>
        <begin position="96"/>
        <end position="117"/>
    </location>
</feature>
<feature type="transmembrane region" description="Helical" evidence="1">
    <location>
        <begin position="56"/>
        <end position="76"/>
    </location>
</feature>
<dbReference type="Pfam" id="PF01864">
    <property type="entry name" value="CarS-like"/>
    <property type="match status" value="1"/>
</dbReference>
<name>A0A2G9YTA5_9BACT</name>
<keyword evidence="1" id="KW-1133">Transmembrane helix</keyword>
<accession>A0A2G9YTA5</accession>